<accession>A0A2M6XCG2</accession>
<dbReference type="AlphaFoldDB" id="A0A2M6XCG2"/>
<evidence type="ECO:0008006" key="3">
    <source>
        <dbReference type="Google" id="ProtNLM"/>
    </source>
</evidence>
<dbReference type="Gene3D" id="1.20.1440.60">
    <property type="entry name" value="23S rRNA-intervening sequence"/>
    <property type="match status" value="1"/>
</dbReference>
<dbReference type="InterPro" id="IPR012657">
    <property type="entry name" value="23S_rRNA-intervening_sequence"/>
</dbReference>
<reference evidence="2" key="1">
    <citation type="submission" date="2017-09" db="EMBL/GenBank/DDBJ databases">
        <title>Depth-based differentiation of microbial function through sediment-hosted aquifers and enrichment of novel symbionts in the deep terrestrial subsurface.</title>
        <authorList>
            <person name="Probst A.J."/>
            <person name="Ladd B."/>
            <person name="Jarett J.K."/>
            <person name="Geller-Mcgrath D.E."/>
            <person name="Sieber C.M.K."/>
            <person name="Emerson J.B."/>
            <person name="Anantharaman K."/>
            <person name="Thomas B.C."/>
            <person name="Malmstrom R."/>
            <person name="Stieglmeier M."/>
            <person name="Klingl A."/>
            <person name="Woyke T."/>
            <person name="Ryan C.M."/>
            <person name="Banfield J.F."/>
        </authorList>
    </citation>
    <scope>NUCLEOTIDE SEQUENCE [LARGE SCALE GENOMIC DNA]</scope>
</reference>
<dbReference type="Proteomes" id="UP000228996">
    <property type="component" value="Unassembled WGS sequence"/>
</dbReference>
<sequence length="128" mass="15047">MATIWSVKQLRVYQRPLKLLPQLYDLAYSLPVIRQKLRKQIINCGEGIAPLIAEGFAKRRNEAEVKRFFEMAMGESDELATHLEQVKILANRFKSVRVELCQKLIEEYTIESKELYNLIKNWNNHPTK</sequence>
<dbReference type="NCBIfam" id="TIGR02436">
    <property type="entry name" value="four helix bundle protein"/>
    <property type="match status" value="1"/>
</dbReference>
<name>A0A2M6XCG2_9BACT</name>
<dbReference type="EMBL" id="PEYO01000018">
    <property type="protein sequence ID" value="PIU03339.1"/>
    <property type="molecule type" value="Genomic_DNA"/>
</dbReference>
<dbReference type="Pfam" id="PF05635">
    <property type="entry name" value="23S_rRNA_IVP"/>
    <property type="match status" value="1"/>
</dbReference>
<evidence type="ECO:0000313" key="1">
    <source>
        <dbReference type="EMBL" id="PIU03339.1"/>
    </source>
</evidence>
<comment type="caution">
    <text evidence="1">The sequence shown here is derived from an EMBL/GenBank/DDBJ whole genome shotgun (WGS) entry which is preliminary data.</text>
</comment>
<gene>
    <name evidence="1" type="ORF">COT44_03920</name>
</gene>
<proteinExistence type="predicted"/>
<protein>
    <recommendedName>
        <fullName evidence="3">Four helix bundle protein</fullName>
    </recommendedName>
</protein>
<evidence type="ECO:0000313" key="2">
    <source>
        <dbReference type="Proteomes" id="UP000228996"/>
    </source>
</evidence>
<dbReference type="InterPro" id="IPR036583">
    <property type="entry name" value="23S_rRNA_IVS_sf"/>
</dbReference>
<organism evidence="1 2">
    <name type="scientific">Candidatus Shapirobacteria bacterium CG08_land_8_20_14_0_20_39_18</name>
    <dbReference type="NCBI Taxonomy" id="1974883"/>
    <lineage>
        <taxon>Bacteria</taxon>
        <taxon>Candidatus Shapironibacteriota</taxon>
    </lineage>
</organism>
<dbReference type="SUPFAM" id="SSF158446">
    <property type="entry name" value="IVS-encoded protein-like"/>
    <property type="match status" value="1"/>
</dbReference>